<keyword evidence="7" id="KW-1185">Reference proteome</keyword>
<reference evidence="6" key="1">
    <citation type="submission" date="2020-12" db="EMBL/GenBank/DDBJ databases">
        <title>Metabolic potential, ecology and presence of endohyphal bacteria is reflected in genomic diversity of Mucoromycotina.</title>
        <authorList>
            <person name="Muszewska A."/>
            <person name="Okrasinska A."/>
            <person name="Steczkiewicz K."/>
            <person name="Drgas O."/>
            <person name="Orlowska M."/>
            <person name="Perlinska-Lenart U."/>
            <person name="Aleksandrzak-Piekarczyk T."/>
            <person name="Szatraj K."/>
            <person name="Zielenkiewicz U."/>
            <person name="Pilsyk S."/>
            <person name="Malc E."/>
            <person name="Mieczkowski P."/>
            <person name="Kruszewska J.S."/>
            <person name="Biernat P."/>
            <person name="Pawlowska J."/>
        </authorList>
    </citation>
    <scope>NUCLEOTIDE SEQUENCE</scope>
    <source>
        <strain evidence="6">WA0000067209</strain>
    </source>
</reference>
<dbReference type="PANTHER" id="PTHR10587">
    <property type="entry name" value="GLYCOSYL TRANSFERASE-RELATED"/>
    <property type="match status" value="1"/>
</dbReference>
<dbReference type="InterPro" id="IPR050248">
    <property type="entry name" value="Polysacc_deacetylase_ArnD"/>
</dbReference>
<feature type="region of interest" description="Disordered" evidence="3">
    <location>
        <begin position="20"/>
        <end position="44"/>
    </location>
</feature>
<evidence type="ECO:0000256" key="2">
    <source>
        <dbReference type="ARBA" id="ARBA00022801"/>
    </source>
</evidence>
<dbReference type="InterPro" id="IPR002509">
    <property type="entry name" value="NODB_dom"/>
</dbReference>
<feature type="region of interest" description="Disordered" evidence="3">
    <location>
        <begin position="334"/>
        <end position="360"/>
    </location>
</feature>
<dbReference type="GO" id="GO:0004099">
    <property type="term" value="F:chitin deacetylase activity"/>
    <property type="evidence" value="ECO:0007669"/>
    <property type="project" value="TreeGrafter"/>
</dbReference>
<evidence type="ECO:0000259" key="5">
    <source>
        <dbReference type="PROSITE" id="PS51677"/>
    </source>
</evidence>
<feature type="signal peptide" evidence="4">
    <location>
        <begin position="1"/>
        <end position="15"/>
    </location>
</feature>
<keyword evidence="2" id="KW-0378">Hydrolase</keyword>
<keyword evidence="4" id="KW-0732">Signal</keyword>
<name>A0A8H7PVH9_MORIS</name>
<dbReference type="GO" id="GO:0009272">
    <property type="term" value="P:fungal-type cell wall biogenesis"/>
    <property type="evidence" value="ECO:0007669"/>
    <property type="project" value="UniProtKB-ARBA"/>
</dbReference>
<dbReference type="SUPFAM" id="SSF88713">
    <property type="entry name" value="Glycoside hydrolase/deacetylase"/>
    <property type="match status" value="1"/>
</dbReference>
<feature type="chain" id="PRO_5034635138" description="NodB homology domain-containing protein" evidence="4">
    <location>
        <begin position="16"/>
        <end position="394"/>
    </location>
</feature>
<sequence>MFFVAACTLTSTALAAVTTDATDSASPSATSSSAPALNTTTGGDTTASSGTFTFKDKYPAAGSVPVPKPEWVAALDQNAIAKAPVYSANGDAGPKQEGKDDTWCDWTFTLCTRPTDIVACPKGQWGLTYDDGPTQFSPKLYDYLDSINQKATLFMIGGQVLQYPDLVLRAFKAGHELAIHTFSHSYLTTQSTESIVGELKWTEQAIFEVTGVHPKLFRPPYGDIDDRVRDIAKQLGFTPVIWNHDTDDWMLGEDKSFQAGWIDANVTAWANEAATASDGGISLEHDLYQGTVDAAIRVLPILKKSYDVKPVGACSGWTSVYKEATNVNASASASSVAPSSSSTQQQQQSASSNGGASASAAAAGAGESHASAANKQIVGTALSGLIVLAAAALF</sequence>
<evidence type="ECO:0000313" key="6">
    <source>
        <dbReference type="EMBL" id="KAG2181067.1"/>
    </source>
</evidence>
<organism evidence="6 7">
    <name type="scientific">Mortierella isabellina</name>
    <name type="common">Filamentous fungus</name>
    <name type="synonym">Umbelopsis isabellina</name>
    <dbReference type="NCBI Taxonomy" id="91625"/>
    <lineage>
        <taxon>Eukaryota</taxon>
        <taxon>Fungi</taxon>
        <taxon>Fungi incertae sedis</taxon>
        <taxon>Mucoromycota</taxon>
        <taxon>Mucoromycotina</taxon>
        <taxon>Umbelopsidomycetes</taxon>
        <taxon>Umbelopsidales</taxon>
        <taxon>Umbelopsidaceae</taxon>
        <taxon>Umbelopsis</taxon>
    </lineage>
</organism>
<feature type="domain" description="NodB homology" evidence="5">
    <location>
        <begin position="123"/>
        <end position="311"/>
    </location>
</feature>
<evidence type="ECO:0000313" key="7">
    <source>
        <dbReference type="Proteomes" id="UP000654370"/>
    </source>
</evidence>
<keyword evidence="1" id="KW-0479">Metal-binding</keyword>
<dbReference type="AlphaFoldDB" id="A0A8H7PVH9"/>
<dbReference type="Proteomes" id="UP000654370">
    <property type="component" value="Unassembled WGS sequence"/>
</dbReference>
<evidence type="ECO:0000256" key="1">
    <source>
        <dbReference type="ARBA" id="ARBA00022723"/>
    </source>
</evidence>
<dbReference type="PROSITE" id="PS51677">
    <property type="entry name" value="NODB"/>
    <property type="match status" value="1"/>
</dbReference>
<evidence type="ECO:0000256" key="4">
    <source>
        <dbReference type="SAM" id="SignalP"/>
    </source>
</evidence>
<dbReference type="Pfam" id="PF01522">
    <property type="entry name" value="Polysacc_deac_1"/>
    <property type="match status" value="1"/>
</dbReference>
<dbReference type="Gene3D" id="3.20.20.370">
    <property type="entry name" value="Glycoside hydrolase/deacetylase"/>
    <property type="match status" value="1"/>
</dbReference>
<gene>
    <name evidence="6" type="ORF">INT43_008649</name>
</gene>
<proteinExistence type="predicted"/>
<evidence type="ECO:0000256" key="3">
    <source>
        <dbReference type="SAM" id="MobiDB-lite"/>
    </source>
</evidence>
<comment type="caution">
    <text evidence="6">The sequence shown here is derived from an EMBL/GenBank/DDBJ whole genome shotgun (WGS) entry which is preliminary data.</text>
</comment>
<dbReference type="OrthoDB" id="407355at2759"/>
<dbReference type="GO" id="GO:0005975">
    <property type="term" value="P:carbohydrate metabolic process"/>
    <property type="evidence" value="ECO:0007669"/>
    <property type="project" value="InterPro"/>
</dbReference>
<dbReference type="InterPro" id="IPR011330">
    <property type="entry name" value="Glyco_hydro/deAcase_b/a-brl"/>
</dbReference>
<dbReference type="EMBL" id="JAEPQZ010000005">
    <property type="protein sequence ID" value="KAG2181067.1"/>
    <property type="molecule type" value="Genomic_DNA"/>
</dbReference>
<protein>
    <recommendedName>
        <fullName evidence="5">NodB homology domain-containing protein</fullName>
    </recommendedName>
</protein>
<dbReference type="GO" id="GO:0046872">
    <property type="term" value="F:metal ion binding"/>
    <property type="evidence" value="ECO:0007669"/>
    <property type="project" value="UniProtKB-KW"/>
</dbReference>
<dbReference type="GO" id="GO:0016020">
    <property type="term" value="C:membrane"/>
    <property type="evidence" value="ECO:0007669"/>
    <property type="project" value="TreeGrafter"/>
</dbReference>
<dbReference type="PANTHER" id="PTHR10587:SF133">
    <property type="entry name" value="CHITIN DEACETYLASE 1-RELATED"/>
    <property type="match status" value="1"/>
</dbReference>
<accession>A0A8H7PVH9</accession>